<evidence type="ECO:0000256" key="2">
    <source>
        <dbReference type="SAM" id="Phobius"/>
    </source>
</evidence>
<keyword evidence="2" id="KW-0472">Membrane</keyword>
<feature type="compositionally biased region" description="Polar residues" evidence="1">
    <location>
        <begin position="113"/>
        <end position="126"/>
    </location>
</feature>
<reference evidence="4 5" key="1">
    <citation type="submission" date="2021-02" db="EMBL/GenBank/DDBJ databases">
        <title>Streptomyces spirodelae sp. nov., isolated from duckweed.</title>
        <authorList>
            <person name="Saimee Y."/>
            <person name="Duangmal K."/>
        </authorList>
    </citation>
    <scope>NUCLEOTIDE SEQUENCE [LARGE SCALE GENOMIC DNA]</scope>
    <source>
        <strain evidence="4 5">DW4-2</strain>
    </source>
</reference>
<comment type="caution">
    <text evidence="4">The sequence shown here is derived from an EMBL/GenBank/DDBJ whole genome shotgun (WGS) entry which is preliminary data.</text>
</comment>
<keyword evidence="2" id="KW-1133">Transmembrane helix</keyword>
<dbReference type="InterPro" id="IPR012495">
    <property type="entry name" value="TadE-like_dom"/>
</dbReference>
<proteinExistence type="predicted"/>
<gene>
    <name evidence="4" type="ORF">JW592_19270</name>
</gene>
<accession>A0ABS3WWS2</accession>
<evidence type="ECO:0000256" key="1">
    <source>
        <dbReference type="SAM" id="MobiDB-lite"/>
    </source>
</evidence>
<evidence type="ECO:0000313" key="4">
    <source>
        <dbReference type="EMBL" id="MBO8187585.1"/>
    </source>
</evidence>
<name>A0ABS3WWS2_9ACTN</name>
<organism evidence="4 5">
    <name type="scientific">Streptomyces spirodelae</name>
    <dbReference type="NCBI Taxonomy" id="2812904"/>
    <lineage>
        <taxon>Bacteria</taxon>
        <taxon>Bacillati</taxon>
        <taxon>Actinomycetota</taxon>
        <taxon>Actinomycetes</taxon>
        <taxon>Kitasatosporales</taxon>
        <taxon>Streptomycetaceae</taxon>
        <taxon>Streptomyces</taxon>
    </lineage>
</organism>
<evidence type="ECO:0000259" key="3">
    <source>
        <dbReference type="Pfam" id="PF07811"/>
    </source>
</evidence>
<dbReference type="Proteomes" id="UP001518976">
    <property type="component" value="Unassembled WGS sequence"/>
</dbReference>
<feature type="region of interest" description="Disordered" evidence="1">
    <location>
        <begin position="104"/>
        <end position="132"/>
    </location>
</feature>
<protein>
    <submittedName>
        <fullName evidence="4">Pilus assembly protein</fullName>
    </submittedName>
</protein>
<feature type="domain" description="TadE-like" evidence="3">
    <location>
        <begin position="14"/>
        <end position="56"/>
    </location>
</feature>
<keyword evidence="2" id="KW-0812">Transmembrane</keyword>
<dbReference type="EMBL" id="JAFFZN010000017">
    <property type="protein sequence ID" value="MBO8187585.1"/>
    <property type="molecule type" value="Genomic_DNA"/>
</dbReference>
<sequence length="132" mass="13634">MAAARTRASERDRGSSALEFAGMLPLLLLVAMAAIQLGIVGYAVQQAGTGARAAARVASQEEIADRYEASGRAAMSDWTARRSSFALADSGDEVKVTTTVTIPSLLPGIDSMGTASRSATMPSDSRQPGGDE</sequence>
<feature type="transmembrane region" description="Helical" evidence="2">
    <location>
        <begin position="20"/>
        <end position="44"/>
    </location>
</feature>
<dbReference type="RefSeq" id="WP_209266386.1">
    <property type="nucleotide sequence ID" value="NZ_JAFFZN010000017.1"/>
</dbReference>
<evidence type="ECO:0000313" key="5">
    <source>
        <dbReference type="Proteomes" id="UP001518976"/>
    </source>
</evidence>
<dbReference type="Pfam" id="PF07811">
    <property type="entry name" value="TadE"/>
    <property type="match status" value="1"/>
</dbReference>
<keyword evidence="5" id="KW-1185">Reference proteome</keyword>